<accession>A0AAV0WSV9</accession>
<comment type="caution">
    <text evidence="2">The sequence shown here is derived from an EMBL/GenBank/DDBJ whole genome shotgun (WGS) entry which is preliminary data.</text>
</comment>
<proteinExistence type="predicted"/>
<evidence type="ECO:0000313" key="2">
    <source>
        <dbReference type="EMBL" id="CAI6358719.1"/>
    </source>
</evidence>
<evidence type="ECO:0000313" key="1">
    <source>
        <dbReference type="EMBL" id="CAI6357863.1"/>
    </source>
</evidence>
<dbReference type="Proteomes" id="UP001160148">
    <property type="component" value="Unassembled WGS sequence"/>
</dbReference>
<keyword evidence="3" id="KW-1185">Reference proteome</keyword>
<sequence>MRASTILMVYRSRLSDITKFEKNNNNVSINVYGLDKKFQVPRKYPTYEVYPLRVVDEEKKEHFDLLLVTDGDNSHYVYISNFSRLIRAQKTIHNGSVIFCKRCFTSFDNQNFKFKLSGQEALDQHKLICGAHKPILPEMPKEGDCVEFRAWKKTVRYPFVIYADFESLLVKTEEKRGDSTTIIQRHEAMSYGFLVKASDDVPAELLAEYEIPAGPVIYRDSEDRTDVANILWRR</sequence>
<evidence type="ECO:0000313" key="3">
    <source>
        <dbReference type="Proteomes" id="UP001160148"/>
    </source>
</evidence>
<gene>
    <name evidence="1" type="ORF">MEUPH1_LOCUS13444</name>
    <name evidence="2" type="ORF">MEUPH1_LOCUS14207</name>
</gene>
<protein>
    <submittedName>
        <fullName evidence="2">Uncharacterized protein</fullName>
    </submittedName>
</protein>
<dbReference type="PANTHER" id="PTHR31511">
    <property type="entry name" value="PROTEIN CBG23764"/>
    <property type="match status" value="1"/>
</dbReference>
<dbReference type="PANTHER" id="PTHR31511:SF12">
    <property type="entry name" value="RHO TERMINATION FACTOR N-TERMINAL DOMAIN-CONTAINING PROTEIN"/>
    <property type="match status" value="1"/>
</dbReference>
<dbReference type="EMBL" id="CARXXK010000002">
    <property type="protein sequence ID" value="CAI6357863.1"/>
    <property type="molecule type" value="Genomic_DNA"/>
</dbReference>
<reference evidence="2 3" key="1">
    <citation type="submission" date="2023-01" db="EMBL/GenBank/DDBJ databases">
        <authorList>
            <person name="Whitehead M."/>
        </authorList>
    </citation>
    <scope>NUCLEOTIDE SEQUENCE [LARGE SCALE GENOMIC DNA]</scope>
</reference>
<name>A0AAV0WSV9_9HEMI</name>
<organism evidence="2 3">
    <name type="scientific">Macrosiphum euphorbiae</name>
    <name type="common">potato aphid</name>
    <dbReference type="NCBI Taxonomy" id="13131"/>
    <lineage>
        <taxon>Eukaryota</taxon>
        <taxon>Metazoa</taxon>
        <taxon>Ecdysozoa</taxon>
        <taxon>Arthropoda</taxon>
        <taxon>Hexapoda</taxon>
        <taxon>Insecta</taxon>
        <taxon>Pterygota</taxon>
        <taxon>Neoptera</taxon>
        <taxon>Paraneoptera</taxon>
        <taxon>Hemiptera</taxon>
        <taxon>Sternorrhyncha</taxon>
        <taxon>Aphidomorpha</taxon>
        <taxon>Aphidoidea</taxon>
        <taxon>Aphididae</taxon>
        <taxon>Macrosiphini</taxon>
        <taxon>Macrosiphum</taxon>
    </lineage>
</organism>
<dbReference type="EMBL" id="CARXXK010000002">
    <property type="protein sequence ID" value="CAI6358719.1"/>
    <property type="molecule type" value="Genomic_DNA"/>
</dbReference>
<dbReference type="AlphaFoldDB" id="A0AAV0WSV9"/>